<comment type="caution">
    <text evidence="12">The sequence shown here is derived from an EMBL/GenBank/DDBJ whole genome shotgun (WGS) entry which is preliminary data.</text>
</comment>
<evidence type="ECO:0000256" key="1">
    <source>
        <dbReference type="ARBA" id="ARBA00005187"/>
    </source>
</evidence>
<evidence type="ECO:0000256" key="8">
    <source>
        <dbReference type="PIRSR" id="PIRSR001589-1"/>
    </source>
</evidence>
<evidence type="ECO:0000256" key="9">
    <source>
        <dbReference type="PIRSR" id="PIRSR001589-2"/>
    </source>
</evidence>
<keyword evidence="8" id="KW-0061">Asparagine biosynthesis</keyword>
<dbReference type="PANTHER" id="PTHR43284:SF1">
    <property type="entry name" value="ASPARAGINE SYNTHETASE"/>
    <property type="match status" value="1"/>
</dbReference>
<dbReference type="NCBIfam" id="TIGR01536">
    <property type="entry name" value="asn_synth_AEB"/>
    <property type="match status" value="1"/>
</dbReference>
<evidence type="ECO:0000256" key="2">
    <source>
        <dbReference type="ARBA" id="ARBA00005752"/>
    </source>
</evidence>
<evidence type="ECO:0000256" key="3">
    <source>
        <dbReference type="ARBA" id="ARBA00012737"/>
    </source>
</evidence>
<keyword evidence="8" id="KW-0028">Amino-acid biosynthesis</keyword>
<feature type="domain" description="Glutamine amidotransferase type-2" evidence="11">
    <location>
        <begin position="2"/>
        <end position="211"/>
    </location>
</feature>
<dbReference type="AlphaFoldDB" id="A0A1F6EIW6"/>
<feature type="binding site" evidence="9">
    <location>
        <position position="98"/>
    </location>
    <ligand>
        <name>L-glutamine</name>
        <dbReference type="ChEBI" id="CHEBI:58359"/>
    </ligand>
</feature>
<dbReference type="InterPro" id="IPR017932">
    <property type="entry name" value="GATase_2_dom"/>
</dbReference>
<dbReference type="EMBL" id="MFLU01000016">
    <property type="protein sequence ID" value="OGG73579.1"/>
    <property type="molecule type" value="Genomic_DNA"/>
</dbReference>
<dbReference type="InterPro" id="IPR029055">
    <property type="entry name" value="Ntn_hydrolases_N"/>
</dbReference>
<dbReference type="PIRSF" id="PIRSF001589">
    <property type="entry name" value="Asn_synthetase_glu-h"/>
    <property type="match status" value="1"/>
</dbReference>
<dbReference type="Gene3D" id="3.40.50.620">
    <property type="entry name" value="HUPs"/>
    <property type="match status" value="1"/>
</dbReference>
<dbReference type="InterPro" id="IPR033738">
    <property type="entry name" value="AsnB_N"/>
</dbReference>
<gene>
    <name evidence="12" type="ORF">A3A34_02790</name>
</gene>
<evidence type="ECO:0000313" key="13">
    <source>
        <dbReference type="Proteomes" id="UP000178587"/>
    </source>
</evidence>
<dbReference type="InterPro" id="IPR001962">
    <property type="entry name" value="Asn_synthase"/>
</dbReference>
<protein>
    <recommendedName>
        <fullName evidence="3">asparagine synthase (glutamine-hydrolyzing)</fullName>
        <ecNumber evidence="3">6.3.5.4</ecNumber>
    </recommendedName>
</protein>
<dbReference type="SUPFAM" id="SSF52402">
    <property type="entry name" value="Adenine nucleotide alpha hydrolases-like"/>
    <property type="match status" value="1"/>
</dbReference>
<dbReference type="GO" id="GO:0005829">
    <property type="term" value="C:cytosol"/>
    <property type="evidence" value="ECO:0007669"/>
    <property type="project" value="TreeGrafter"/>
</dbReference>
<dbReference type="Pfam" id="PF13537">
    <property type="entry name" value="GATase_7"/>
    <property type="match status" value="1"/>
</dbReference>
<dbReference type="GO" id="GO:0006529">
    <property type="term" value="P:asparagine biosynthetic process"/>
    <property type="evidence" value="ECO:0007669"/>
    <property type="project" value="UniProtKB-KW"/>
</dbReference>
<dbReference type="EC" id="6.3.5.4" evidence="3"/>
<dbReference type="GO" id="GO:0004066">
    <property type="term" value="F:asparagine synthase (glutamine-hydrolyzing) activity"/>
    <property type="evidence" value="ECO:0007669"/>
    <property type="project" value="UniProtKB-EC"/>
</dbReference>
<keyword evidence="4 9" id="KW-0547">Nucleotide-binding</keyword>
<dbReference type="PANTHER" id="PTHR43284">
    <property type="entry name" value="ASPARAGINE SYNTHETASE (GLUTAMINE-HYDROLYZING)"/>
    <property type="match status" value="1"/>
</dbReference>
<evidence type="ECO:0000256" key="4">
    <source>
        <dbReference type="ARBA" id="ARBA00022741"/>
    </source>
</evidence>
<dbReference type="Gene3D" id="3.60.20.10">
    <property type="entry name" value="Glutamine Phosphoribosylpyrophosphate, subunit 1, domain 1"/>
    <property type="match status" value="1"/>
</dbReference>
<accession>A0A1F6EIW6</accession>
<dbReference type="InterPro" id="IPR051786">
    <property type="entry name" value="ASN_synthetase/amidase"/>
</dbReference>
<feature type="active site" description="For GATase activity" evidence="8">
    <location>
        <position position="2"/>
    </location>
</feature>
<evidence type="ECO:0000256" key="5">
    <source>
        <dbReference type="ARBA" id="ARBA00022840"/>
    </source>
</evidence>
<feature type="site" description="Important for beta-aspartyl-AMP intermediate formation" evidence="10">
    <location>
        <position position="365"/>
    </location>
</feature>
<dbReference type="PROSITE" id="PS51278">
    <property type="entry name" value="GATASE_TYPE_2"/>
    <property type="match status" value="1"/>
</dbReference>
<evidence type="ECO:0000256" key="6">
    <source>
        <dbReference type="ARBA" id="ARBA00022962"/>
    </source>
</evidence>
<name>A0A1F6EIW6_9BACT</name>
<reference evidence="12 13" key="1">
    <citation type="journal article" date="2016" name="Nat. Commun.">
        <title>Thousands of microbial genomes shed light on interconnected biogeochemical processes in an aquifer system.</title>
        <authorList>
            <person name="Anantharaman K."/>
            <person name="Brown C.T."/>
            <person name="Hug L.A."/>
            <person name="Sharon I."/>
            <person name="Castelle C.J."/>
            <person name="Probst A.J."/>
            <person name="Thomas B.C."/>
            <person name="Singh A."/>
            <person name="Wilkins M.J."/>
            <person name="Karaoz U."/>
            <person name="Brodie E.L."/>
            <person name="Williams K.H."/>
            <person name="Hubbard S.S."/>
            <person name="Banfield J.F."/>
        </authorList>
    </citation>
    <scope>NUCLEOTIDE SEQUENCE [LARGE SCALE GENOMIC DNA]</scope>
</reference>
<dbReference type="CDD" id="cd00712">
    <property type="entry name" value="AsnB"/>
    <property type="match status" value="1"/>
</dbReference>
<comment type="catalytic activity">
    <reaction evidence="7">
        <text>L-aspartate + L-glutamine + ATP + H2O = L-asparagine + L-glutamate + AMP + diphosphate + H(+)</text>
        <dbReference type="Rhea" id="RHEA:12228"/>
        <dbReference type="ChEBI" id="CHEBI:15377"/>
        <dbReference type="ChEBI" id="CHEBI:15378"/>
        <dbReference type="ChEBI" id="CHEBI:29985"/>
        <dbReference type="ChEBI" id="CHEBI:29991"/>
        <dbReference type="ChEBI" id="CHEBI:30616"/>
        <dbReference type="ChEBI" id="CHEBI:33019"/>
        <dbReference type="ChEBI" id="CHEBI:58048"/>
        <dbReference type="ChEBI" id="CHEBI:58359"/>
        <dbReference type="ChEBI" id="CHEBI:456215"/>
        <dbReference type="EC" id="6.3.5.4"/>
    </reaction>
</comment>
<dbReference type="InterPro" id="IPR014729">
    <property type="entry name" value="Rossmann-like_a/b/a_fold"/>
</dbReference>
<evidence type="ECO:0000259" key="11">
    <source>
        <dbReference type="PROSITE" id="PS51278"/>
    </source>
</evidence>
<proteinExistence type="inferred from homology"/>
<dbReference type="GO" id="GO:0005524">
    <property type="term" value="F:ATP binding"/>
    <property type="evidence" value="ECO:0007669"/>
    <property type="project" value="UniProtKB-KW"/>
</dbReference>
<evidence type="ECO:0000313" key="12">
    <source>
        <dbReference type="EMBL" id="OGG73579.1"/>
    </source>
</evidence>
<comment type="pathway">
    <text evidence="1">Amino-acid biosynthesis; L-asparagine biosynthesis; L-asparagine from L-aspartate (L-Gln route): step 1/1.</text>
</comment>
<keyword evidence="6 8" id="KW-0315">Glutamine amidotransferase</keyword>
<dbReference type="Proteomes" id="UP000178587">
    <property type="component" value="Unassembled WGS sequence"/>
</dbReference>
<dbReference type="Pfam" id="PF00733">
    <property type="entry name" value="Asn_synthase"/>
    <property type="match status" value="1"/>
</dbReference>
<dbReference type="InterPro" id="IPR006426">
    <property type="entry name" value="Asn_synth_AEB"/>
</dbReference>
<comment type="similarity">
    <text evidence="2">Belongs to the asparagine synthetase family.</text>
</comment>
<sequence length="596" mass="67551">MCGIIGMVGGERDNRNTAIHKAVSTLVRRGPDDKGVTDFSKATLGHTRLSIIDLTTGAQPMKDNRHDMAITFNGEIYNYKKLRVRLEQKGHSFSTTSDTEVILKSYSEYGDKCPEYLDGQFTFAIWDNEKERLFMARDRFGEKPLFYHYQGPALIFASEIKALLATGLVNNTLDRTSLDNYLALYFIPPWRSMYRDITPLLPAHRAVFQNGKLTIERYWKLTHETNSVSYDDAAARVRELLAESVKSRMVADVEVGVFLSGGIDSSIVTALAQRAADRPLKSFSAGFDEHINELPYARKIAAHVGTDHYERNVPVLLDDIRAVTRYYDEPLGDSSNVPTALISKFARGPVRGSASNGVKVVLSGDGGDELFFGYGHYRAHWHLPKVKKLLALVLGFSPDALYKRSHLNMFSPHERAHLWKDRGAVESDPTKYVDLSEAKTSLQKINLLDIYLKLPGDMLTKVDRSSMMHSLEVRSPFLNHELAQFAFNLPDDYKTDRGRGKLILQKACGDLLPENVFTRKKQGFGAPVRHWLKEDPVRALMNEMFKDPRSAAIFNADVMRSYINDFYSGNSALSYKIWMLFTLELWMREHDGAYSF</sequence>
<keyword evidence="5 9" id="KW-0067">ATP-binding</keyword>
<feature type="binding site" evidence="9">
    <location>
        <begin position="363"/>
        <end position="364"/>
    </location>
    <ligand>
        <name>ATP</name>
        <dbReference type="ChEBI" id="CHEBI:30616"/>
    </ligand>
</feature>
<dbReference type="SUPFAM" id="SSF56235">
    <property type="entry name" value="N-terminal nucleophile aminohydrolases (Ntn hydrolases)"/>
    <property type="match status" value="1"/>
</dbReference>
<dbReference type="CDD" id="cd01991">
    <property type="entry name" value="Asn_synthase_B_C"/>
    <property type="match status" value="1"/>
</dbReference>
<evidence type="ECO:0000256" key="7">
    <source>
        <dbReference type="ARBA" id="ARBA00048741"/>
    </source>
</evidence>
<evidence type="ECO:0000256" key="10">
    <source>
        <dbReference type="PIRSR" id="PIRSR001589-3"/>
    </source>
</evidence>
<organism evidence="12 13">
    <name type="scientific">Candidatus Kaiserbacteria bacterium RIFCSPLOWO2_01_FULL_50_24</name>
    <dbReference type="NCBI Taxonomy" id="1798507"/>
    <lineage>
        <taxon>Bacteria</taxon>
        <taxon>Candidatus Kaiseribacteriota</taxon>
    </lineage>
</organism>
<dbReference type="STRING" id="1798507.A3A34_02790"/>